<dbReference type="InterPro" id="IPR051677">
    <property type="entry name" value="AfsR-DnrI-RedD_regulator"/>
</dbReference>
<dbReference type="PANTHER" id="PTHR35807:SF1">
    <property type="entry name" value="TRANSCRIPTIONAL REGULATOR REDD"/>
    <property type="match status" value="1"/>
</dbReference>
<dbReference type="Pfam" id="PF00486">
    <property type="entry name" value="Trans_reg_C"/>
    <property type="match status" value="1"/>
</dbReference>
<dbReference type="GO" id="GO:0006355">
    <property type="term" value="P:regulation of DNA-templated transcription"/>
    <property type="evidence" value="ECO:0007669"/>
    <property type="project" value="InterPro"/>
</dbReference>
<dbReference type="SUPFAM" id="SSF81901">
    <property type="entry name" value="HCP-like"/>
    <property type="match status" value="1"/>
</dbReference>
<reference evidence="9 10" key="1">
    <citation type="journal article" date="2014" name="Int. J. Syst. Evol. Microbiol.">
        <title>Streptomyces hoynatensis sp. nov., isolated from deep marine sediment.</title>
        <authorList>
            <person name="Veyisoglu A."/>
            <person name="Sahin N."/>
        </authorList>
    </citation>
    <scope>NUCLEOTIDE SEQUENCE [LARGE SCALE GENOMIC DNA]</scope>
    <source>
        <strain evidence="9 10">KCTC 29097</strain>
    </source>
</reference>
<dbReference type="InterPro" id="IPR027417">
    <property type="entry name" value="P-loop_NTPase"/>
</dbReference>
<proteinExistence type="inferred from homology"/>
<dbReference type="SUPFAM" id="SSF46894">
    <property type="entry name" value="C-terminal effector domain of the bipartite response regulators"/>
    <property type="match status" value="1"/>
</dbReference>
<dbReference type="Gene3D" id="3.40.50.300">
    <property type="entry name" value="P-loop containing nucleotide triphosphate hydrolases"/>
    <property type="match status" value="1"/>
</dbReference>
<dbReference type="SUPFAM" id="SSF52540">
    <property type="entry name" value="P-loop containing nucleoside triphosphate hydrolases"/>
    <property type="match status" value="1"/>
</dbReference>
<dbReference type="SMART" id="SM00028">
    <property type="entry name" value="TPR"/>
    <property type="match status" value="7"/>
</dbReference>
<accession>A0A3A9YX29</accession>
<dbReference type="Proteomes" id="UP000272474">
    <property type="component" value="Unassembled WGS sequence"/>
</dbReference>
<dbReference type="GO" id="GO:0000160">
    <property type="term" value="P:phosphorelay signal transduction system"/>
    <property type="evidence" value="ECO:0007669"/>
    <property type="project" value="UniProtKB-KW"/>
</dbReference>
<dbReference type="GO" id="GO:0003677">
    <property type="term" value="F:DNA binding"/>
    <property type="evidence" value="ECO:0007669"/>
    <property type="project" value="UniProtKB-UniRule"/>
</dbReference>
<dbReference type="InterPro" id="IPR036388">
    <property type="entry name" value="WH-like_DNA-bd_sf"/>
</dbReference>
<evidence type="ECO:0000256" key="5">
    <source>
        <dbReference type="ARBA" id="ARBA00023163"/>
    </source>
</evidence>
<dbReference type="SUPFAM" id="SSF48452">
    <property type="entry name" value="TPR-like"/>
    <property type="match status" value="1"/>
</dbReference>
<feature type="region of interest" description="Disordered" evidence="7">
    <location>
        <begin position="254"/>
        <end position="297"/>
    </location>
</feature>
<keyword evidence="4 6" id="KW-0238">DNA-binding</keyword>
<sequence>MRFRLLGPLEVAAGDIPVRIAADRQRTVLAMLLANAGQVVPVRSLVAEVWGEAAPPSAVSNLRTYVMRLRRLLPPGAQAPDARRSAGRITTSPSGYLLCPGQGEFDLHAFRQAHREGLAARAEGDLAAAEAALSAALALWRGEPAADVRHGPTLAAWAADLAEQYASAVENLADVQLARGAHAAAVPRLRPLLDRFPLRERPYEQLMLALYRCGDAPGALAVFGRAHRALAEGPGLTPGPGLARLRQAVLRRDAALTGPPPGRPRGRAVRPAGRQDARAPREPAPRAPQAPPRRELPRLPVHFVGRSAELAWLRAALRPAGGPRLTVLHGPAGVGKSALALRAAHAAADEYRAEAACHVDLQGAGDGARPLPAAEALGRLLRALGVPGERVPAAPAEAAARYQSLLAERRVLLLLDNAACPAQVLPLLPARGECAVLVTSREPLTGLDAARLALPALRPGESLGLLELAAGRRFAEAERAAAQNLARRYGHDPAALRLAGAWLAAAPGRTPESLHRRLDAPAPAEPGRAPAEAASACLALLRAGLPEDRAAARLLRLLGALPVPECTTGLAAALLGADAGAAAAALRALAAARLIEPVGDARYRPPGPLRGALARLAAELPAAEREKTLIRALDWYLDSGRAVVGAPGRAGRGPGQEAGGQGQEEFRAAQAGGARWLDAELPCLLAAAGLAAEGPAEQARCLPGLLALVRAPAMREGRWAELEALTALALRAAAGHGDAAGEALTLLVAADLDARAGRHEAARAALRRALALSRERGDGEGEARALHALGRLCLRLAEPARALDHLTAALALLDERTHLATVRRCRRHQGEALLQLGRYAEAVHCFRRALGPDRGPAGRGEGATLAALGRAYHLLGQEDLALATFRTALERCRAAGDGEAEWGVLLCRSVISLRRGDPAAAIADLTRARELAGRTGQPYGQAAAARQLARALSAAGNHAAASSCAERAAQLFAAPALRRDPVLERVLAAPL</sequence>
<feature type="compositionally biased region" description="Basic and acidic residues" evidence="7">
    <location>
        <begin position="273"/>
        <end position="284"/>
    </location>
</feature>
<dbReference type="PANTHER" id="PTHR35807">
    <property type="entry name" value="TRANSCRIPTIONAL REGULATOR REDD-RELATED"/>
    <property type="match status" value="1"/>
</dbReference>
<feature type="domain" description="OmpR/PhoB-type" evidence="8">
    <location>
        <begin position="1"/>
        <end position="100"/>
    </location>
</feature>
<gene>
    <name evidence="9" type="ORF">D7294_18455</name>
</gene>
<protein>
    <recommendedName>
        <fullName evidence="8">OmpR/PhoB-type domain-containing protein</fullName>
    </recommendedName>
</protein>
<evidence type="ECO:0000256" key="4">
    <source>
        <dbReference type="ARBA" id="ARBA00023125"/>
    </source>
</evidence>
<dbReference type="InterPro" id="IPR016032">
    <property type="entry name" value="Sig_transdc_resp-reg_C-effctor"/>
</dbReference>
<dbReference type="InterPro" id="IPR001867">
    <property type="entry name" value="OmpR/PhoB-type_DNA-bd"/>
</dbReference>
<dbReference type="InterPro" id="IPR011990">
    <property type="entry name" value="TPR-like_helical_dom_sf"/>
</dbReference>
<keyword evidence="5" id="KW-0804">Transcription</keyword>
<evidence type="ECO:0000256" key="6">
    <source>
        <dbReference type="PROSITE-ProRule" id="PRU01091"/>
    </source>
</evidence>
<comment type="caution">
    <text evidence="9">The sequence shown here is derived from an EMBL/GenBank/DDBJ whole genome shotgun (WGS) entry which is preliminary data.</text>
</comment>
<evidence type="ECO:0000256" key="1">
    <source>
        <dbReference type="ARBA" id="ARBA00005820"/>
    </source>
</evidence>
<dbReference type="InterPro" id="IPR019734">
    <property type="entry name" value="TPR_rpt"/>
</dbReference>
<dbReference type="Pfam" id="PF13424">
    <property type="entry name" value="TPR_12"/>
    <property type="match status" value="1"/>
</dbReference>
<evidence type="ECO:0000256" key="7">
    <source>
        <dbReference type="SAM" id="MobiDB-lite"/>
    </source>
</evidence>
<evidence type="ECO:0000313" key="9">
    <source>
        <dbReference type="EMBL" id="RKN40430.1"/>
    </source>
</evidence>
<dbReference type="SMART" id="SM00862">
    <property type="entry name" value="Trans_reg_C"/>
    <property type="match status" value="1"/>
</dbReference>
<dbReference type="EMBL" id="RBAL01000010">
    <property type="protein sequence ID" value="RKN40430.1"/>
    <property type="molecule type" value="Genomic_DNA"/>
</dbReference>
<dbReference type="PROSITE" id="PS51755">
    <property type="entry name" value="OMPR_PHOB"/>
    <property type="match status" value="1"/>
</dbReference>
<dbReference type="AlphaFoldDB" id="A0A3A9YX29"/>
<dbReference type="SMART" id="SM01043">
    <property type="entry name" value="BTAD"/>
    <property type="match status" value="1"/>
</dbReference>
<evidence type="ECO:0000259" key="8">
    <source>
        <dbReference type="PROSITE" id="PS51755"/>
    </source>
</evidence>
<dbReference type="OrthoDB" id="581105at2"/>
<organism evidence="9 10">
    <name type="scientific">Streptomyces hoynatensis</name>
    <dbReference type="NCBI Taxonomy" id="1141874"/>
    <lineage>
        <taxon>Bacteria</taxon>
        <taxon>Bacillati</taxon>
        <taxon>Actinomycetota</taxon>
        <taxon>Actinomycetes</taxon>
        <taxon>Kitasatosporales</taxon>
        <taxon>Streptomycetaceae</taxon>
        <taxon>Streptomyces</taxon>
    </lineage>
</organism>
<dbReference type="CDD" id="cd15831">
    <property type="entry name" value="BTAD"/>
    <property type="match status" value="1"/>
</dbReference>
<comment type="similarity">
    <text evidence="1">Belongs to the AfsR/DnrI/RedD regulatory family.</text>
</comment>
<evidence type="ECO:0000256" key="2">
    <source>
        <dbReference type="ARBA" id="ARBA00023012"/>
    </source>
</evidence>
<feature type="DNA-binding region" description="OmpR/PhoB-type" evidence="6">
    <location>
        <begin position="1"/>
        <end position="100"/>
    </location>
</feature>
<keyword evidence="3" id="KW-0805">Transcription regulation</keyword>
<name>A0A3A9YX29_9ACTN</name>
<dbReference type="Pfam" id="PF13181">
    <property type="entry name" value="TPR_8"/>
    <property type="match status" value="2"/>
</dbReference>
<dbReference type="RefSeq" id="WP_120681122.1">
    <property type="nucleotide sequence ID" value="NZ_RBAL01000010.1"/>
</dbReference>
<evidence type="ECO:0000256" key="3">
    <source>
        <dbReference type="ARBA" id="ARBA00023015"/>
    </source>
</evidence>
<dbReference type="Gene3D" id="1.25.40.10">
    <property type="entry name" value="Tetratricopeptide repeat domain"/>
    <property type="match status" value="3"/>
</dbReference>
<evidence type="ECO:0000313" key="10">
    <source>
        <dbReference type="Proteomes" id="UP000272474"/>
    </source>
</evidence>
<dbReference type="InterPro" id="IPR005158">
    <property type="entry name" value="BTAD"/>
</dbReference>
<keyword evidence="10" id="KW-1185">Reference proteome</keyword>
<dbReference type="Pfam" id="PF03704">
    <property type="entry name" value="BTAD"/>
    <property type="match status" value="1"/>
</dbReference>
<dbReference type="Gene3D" id="1.10.10.10">
    <property type="entry name" value="Winged helix-like DNA-binding domain superfamily/Winged helix DNA-binding domain"/>
    <property type="match status" value="1"/>
</dbReference>
<keyword evidence="2" id="KW-0902">Two-component regulatory system</keyword>